<accession>A0A562NGL8</accession>
<dbReference type="Pfam" id="PF03450">
    <property type="entry name" value="CO_deh_flav_C"/>
    <property type="match status" value="1"/>
</dbReference>
<evidence type="ECO:0000256" key="2">
    <source>
        <dbReference type="ARBA" id="ARBA00022827"/>
    </source>
</evidence>
<evidence type="ECO:0000256" key="3">
    <source>
        <dbReference type="ARBA" id="ARBA00023002"/>
    </source>
</evidence>
<proteinExistence type="predicted"/>
<dbReference type="RefSeq" id="WP_145399191.1">
    <property type="nucleotide sequence ID" value="NZ_VLKU01000010.1"/>
</dbReference>
<reference evidence="5 6" key="1">
    <citation type="journal article" date="2015" name="Stand. Genomic Sci.">
        <title>Genomic Encyclopedia of Bacterial and Archaeal Type Strains, Phase III: the genomes of soil and plant-associated and newly described type strains.</title>
        <authorList>
            <person name="Whitman W.B."/>
            <person name="Woyke T."/>
            <person name="Klenk H.P."/>
            <person name="Zhou Y."/>
            <person name="Lilburn T.G."/>
            <person name="Beck B.J."/>
            <person name="De Vos P."/>
            <person name="Vandamme P."/>
            <person name="Eisen J.A."/>
            <person name="Garrity G."/>
            <person name="Hugenholtz P."/>
            <person name="Kyrpides N.C."/>
        </authorList>
    </citation>
    <scope>NUCLEOTIDE SEQUENCE [LARGE SCALE GENOMIC DNA]</scope>
    <source>
        <strain evidence="5 6">CGMCC 1.5364</strain>
    </source>
</reference>
<sequence length="289" mass="31271">MRPTEFAYHRAETIEHALALLAEHGEDGRPISGGQSLVPMMNLRLARPAHLVDVNHLDMARIEEDADTIRIGALVRHETYLTHPLIARHLPAMLEAVHWIGHPTIRRNGSIGGSLCHADPTAELAAMAVLHDARIVLASTGGRREVAAVDFLKGAYVTDVQPGELLVEVIFPKPTGPHVGTFDEVGERLGDFAIGSFGVRLEHDGTRVRRLATVCGGARMVPIRMTELEAGAAGQPLSALDPVAFGQKVTAMVSPSGDFRASAEYRRNLIGELASRTLQRARDQAMGMK</sequence>
<dbReference type="SUPFAM" id="SSF56176">
    <property type="entry name" value="FAD-binding/transporter-associated domain-like"/>
    <property type="match status" value="1"/>
</dbReference>
<gene>
    <name evidence="5" type="ORF">IQ24_03102</name>
</gene>
<organism evidence="5 6">
    <name type="scientific">Paracoccus sulfuroxidans</name>
    <dbReference type="NCBI Taxonomy" id="384678"/>
    <lineage>
        <taxon>Bacteria</taxon>
        <taxon>Pseudomonadati</taxon>
        <taxon>Pseudomonadota</taxon>
        <taxon>Alphaproteobacteria</taxon>
        <taxon>Rhodobacterales</taxon>
        <taxon>Paracoccaceae</taxon>
        <taxon>Paracoccus</taxon>
    </lineage>
</organism>
<dbReference type="Gene3D" id="3.30.43.10">
    <property type="entry name" value="Uridine Diphospho-n-acetylenolpyruvylglucosamine Reductase, domain 2"/>
    <property type="match status" value="1"/>
</dbReference>
<dbReference type="SUPFAM" id="SSF55447">
    <property type="entry name" value="CO dehydrogenase flavoprotein C-terminal domain-like"/>
    <property type="match status" value="1"/>
</dbReference>
<dbReference type="PROSITE" id="PS51387">
    <property type="entry name" value="FAD_PCMH"/>
    <property type="match status" value="1"/>
</dbReference>
<dbReference type="Proteomes" id="UP000316225">
    <property type="component" value="Unassembled WGS sequence"/>
</dbReference>
<dbReference type="OrthoDB" id="9793944at2"/>
<protein>
    <submittedName>
        <fullName evidence="5">Carbon-monoxide dehydrogenase medium subunit</fullName>
    </submittedName>
</protein>
<keyword evidence="3" id="KW-0560">Oxidoreductase</keyword>
<dbReference type="InterPro" id="IPR016169">
    <property type="entry name" value="FAD-bd_PCMH_sub2"/>
</dbReference>
<dbReference type="PANTHER" id="PTHR42659">
    <property type="entry name" value="XANTHINE DEHYDROGENASE SUBUNIT C-RELATED"/>
    <property type="match status" value="1"/>
</dbReference>
<dbReference type="InterPro" id="IPR016166">
    <property type="entry name" value="FAD-bd_PCMH"/>
</dbReference>
<keyword evidence="2" id="KW-0274">FAD</keyword>
<dbReference type="GO" id="GO:0016491">
    <property type="term" value="F:oxidoreductase activity"/>
    <property type="evidence" value="ECO:0007669"/>
    <property type="project" value="UniProtKB-KW"/>
</dbReference>
<dbReference type="InterPro" id="IPR036318">
    <property type="entry name" value="FAD-bd_PCMH-like_sf"/>
</dbReference>
<keyword evidence="1" id="KW-0285">Flavoprotein</keyword>
<dbReference type="EMBL" id="VLKU01000010">
    <property type="protein sequence ID" value="TWI31244.1"/>
    <property type="molecule type" value="Genomic_DNA"/>
</dbReference>
<dbReference type="Gene3D" id="3.30.465.10">
    <property type="match status" value="1"/>
</dbReference>
<evidence type="ECO:0000256" key="1">
    <source>
        <dbReference type="ARBA" id="ARBA00022630"/>
    </source>
</evidence>
<dbReference type="InterPro" id="IPR005107">
    <property type="entry name" value="CO_DH_flav_C"/>
</dbReference>
<dbReference type="InterPro" id="IPR016167">
    <property type="entry name" value="FAD-bd_PCMH_sub1"/>
</dbReference>
<dbReference type="SMART" id="SM01092">
    <property type="entry name" value="CO_deh_flav_C"/>
    <property type="match status" value="1"/>
</dbReference>
<name>A0A562NGL8_9RHOB</name>
<comment type="caution">
    <text evidence="5">The sequence shown here is derived from an EMBL/GenBank/DDBJ whole genome shotgun (WGS) entry which is preliminary data.</text>
</comment>
<dbReference type="InterPro" id="IPR051312">
    <property type="entry name" value="Diverse_Substr_Oxidored"/>
</dbReference>
<keyword evidence="6" id="KW-1185">Reference proteome</keyword>
<dbReference type="GO" id="GO:0071949">
    <property type="term" value="F:FAD binding"/>
    <property type="evidence" value="ECO:0007669"/>
    <property type="project" value="InterPro"/>
</dbReference>
<dbReference type="Pfam" id="PF00941">
    <property type="entry name" value="FAD_binding_5"/>
    <property type="match status" value="1"/>
</dbReference>
<feature type="domain" description="FAD-binding PCMH-type" evidence="4">
    <location>
        <begin position="1"/>
        <end position="176"/>
    </location>
</feature>
<dbReference type="PANTHER" id="PTHR42659:SF2">
    <property type="entry name" value="XANTHINE DEHYDROGENASE SUBUNIT C-RELATED"/>
    <property type="match status" value="1"/>
</dbReference>
<dbReference type="AlphaFoldDB" id="A0A562NGL8"/>
<dbReference type="InterPro" id="IPR002346">
    <property type="entry name" value="Mopterin_DH_FAD-bd"/>
</dbReference>
<evidence type="ECO:0000313" key="5">
    <source>
        <dbReference type="EMBL" id="TWI31244.1"/>
    </source>
</evidence>
<evidence type="ECO:0000259" key="4">
    <source>
        <dbReference type="PROSITE" id="PS51387"/>
    </source>
</evidence>
<dbReference type="Gene3D" id="3.30.390.50">
    <property type="entry name" value="CO dehydrogenase flavoprotein, C-terminal domain"/>
    <property type="match status" value="1"/>
</dbReference>
<evidence type="ECO:0000313" key="6">
    <source>
        <dbReference type="Proteomes" id="UP000316225"/>
    </source>
</evidence>
<dbReference type="InterPro" id="IPR036683">
    <property type="entry name" value="CO_DH_flav_C_dom_sf"/>
</dbReference>